<evidence type="ECO:0000256" key="1">
    <source>
        <dbReference type="ARBA" id="ARBA00022722"/>
    </source>
</evidence>
<gene>
    <name evidence="7" type="primary">uvsE</name>
    <name evidence="7" type="ORF">FGU65_13990</name>
</gene>
<keyword evidence="4" id="KW-0228">DNA excision</keyword>
<reference evidence="7" key="1">
    <citation type="submission" date="2019-05" db="EMBL/GenBank/DDBJ databases">
        <title>Methanoculleus sp. FWC-SCC1, a methanogenic archaeon isolated from deep marine cold seep.</title>
        <authorList>
            <person name="Chen Y.-W."/>
            <person name="Chen S.-C."/>
            <person name="Teng N.-H."/>
            <person name="Lai M.-C."/>
        </authorList>
    </citation>
    <scope>NUCLEOTIDE SEQUENCE</scope>
    <source>
        <strain evidence="7">FWC-SCC1</strain>
    </source>
</reference>
<organism evidence="7 8">
    <name type="scientific">Methanoculleus frigidifontis</name>
    <dbReference type="NCBI Taxonomy" id="2584085"/>
    <lineage>
        <taxon>Archaea</taxon>
        <taxon>Methanobacteriati</taxon>
        <taxon>Methanobacteriota</taxon>
        <taxon>Stenosarchaea group</taxon>
        <taxon>Methanomicrobia</taxon>
        <taxon>Methanomicrobiales</taxon>
        <taxon>Methanomicrobiaceae</taxon>
        <taxon>Methanoculleus</taxon>
    </lineage>
</organism>
<dbReference type="Gene3D" id="3.20.20.150">
    <property type="entry name" value="Divalent-metal-dependent TIM barrel enzymes"/>
    <property type="match status" value="1"/>
</dbReference>
<dbReference type="PANTHER" id="PTHR31290">
    <property type="entry name" value="UV-DAMAGE ENDONUCLEASE"/>
    <property type="match status" value="1"/>
</dbReference>
<evidence type="ECO:0000256" key="4">
    <source>
        <dbReference type="ARBA" id="ARBA00022769"/>
    </source>
</evidence>
<dbReference type="InterPro" id="IPR004601">
    <property type="entry name" value="UvdE"/>
</dbReference>
<dbReference type="Pfam" id="PF03851">
    <property type="entry name" value="UvdE"/>
    <property type="match status" value="1"/>
</dbReference>
<dbReference type="GO" id="GO:0004519">
    <property type="term" value="F:endonuclease activity"/>
    <property type="evidence" value="ECO:0007669"/>
    <property type="project" value="UniProtKB-KW"/>
</dbReference>
<sequence>MKIGYPCINRSIACRGNRTFRLASYSEERLFATVAENLRCLAAMLRYNIEHTLLFFRITSDLVPFASHPVCAADWRGRFAADLAAVGEYVRETGTRISMHPDQFVVINARDSDIVERSVAELCYHADLLDAMGLDTTAKIQIHVGGVYGEKERSLERFVRAYTTLDETILRRLVIENDDRRYTLADCLRVHDETGVPVLFDRFHHEVHSSGESPRDAVISAAGTWRAVDGVPMVDYSSQQPGGRRGNHAETIDPDNFRAFLAESAPVDCDIMLEIKDKEKSALLAAAIAATDPRFAAPR</sequence>
<evidence type="ECO:0000256" key="3">
    <source>
        <dbReference type="ARBA" id="ARBA00022763"/>
    </source>
</evidence>
<evidence type="ECO:0000256" key="2">
    <source>
        <dbReference type="ARBA" id="ARBA00022759"/>
    </source>
</evidence>
<comment type="caution">
    <text evidence="7">The sequence shown here is derived from an EMBL/GenBank/DDBJ whole genome shotgun (WGS) entry which is preliminary data.</text>
</comment>
<keyword evidence="5" id="KW-0378">Hydrolase</keyword>
<protein>
    <submittedName>
        <fullName evidence="7">UV DNA damage repair endonuclease UvsE</fullName>
    </submittedName>
</protein>
<name>A0ABT8MDH2_9EURY</name>
<proteinExistence type="predicted"/>
<dbReference type="PANTHER" id="PTHR31290:SF5">
    <property type="entry name" value="UV-DAMAGE ENDONUCLEASE"/>
    <property type="match status" value="1"/>
</dbReference>
<evidence type="ECO:0000313" key="7">
    <source>
        <dbReference type="EMBL" id="MDN7025982.1"/>
    </source>
</evidence>
<dbReference type="Proteomes" id="UP001168338">
    <property type="component" value="Unassembled WGS sequence"/>
</dbReference>
<evidence type="ECO:0000313" key="8">
    <source>
        <dbReference type="Proteomes" id="UP001168338"/>
    </source>
</evidence>
<evidence type="ECO:0000256" key="6">
    <source>
        <dbReference type="ARBA" id="ARBA00023204"/>
    </source>
</evidence>
<dbReference type="NCBIfam" id="TIGR00629">
    <property type="entry name" value="uvde"/>
    <property type="match status" value="1"/>
</dbReference>
<keyword evidence="3" id="KW-0227">DNA damage</keyword>
<dbReference type="EMBL" id="VCYH01000012">
    <property type="protein sequence ID" value="MDN7025982.1"/>
    <property type="molecule type" value="Genomic_DNA"/>
</dbReference>
<keyword evidence="2 7" id="KW-0255">Endonuclease</keyword>
<keyword evidence="1" id="KW-0540">Nuclease</keyword>
<dbReference type="RefSeq" id="WP_301665181.1">
    <property type="nucleotide sequence ID" value="NZ_VCYH01000012.1"/>
</dbReference>
<keyword evidence="8" id="KW-1185">Reference proteome</keyword>
<dbReference type="SUPFAM" id="SSF51658">
    <property type="entry name" value="Xylose isomerase-like"/>
    <property type="match status" value="1"/>
</dbReference>
<accession>A0ABT8MDH2</accession>
<evidence type="ECO:0000256" key="5">
    <source>
        <dbReference type="ARBA" id="ARBA00022801"/>
    </source>
</evidence>
<dbReference type="InterPro" id="IPR036237">
    <property type="entry name" value="Xyl_isomerase-like_sf"/>
</dbReference>
<keyword evidence="6" id="KW-0234">DNA repair</keyword>